<sequence length="294" mass="32789">MSVQACQLRFDSQSIQASDGQEGRARVEKRQRARQKRSEKNFISTSSDFKMGQEEQEEPLMAGNKECVQVAKQRKCWMMMIMMMMMKVAGFQGFSLAEMLRRGPAGMQLKIRGSIRACMGRGGNSVNIVAASPLAPPPPHRTPTLTTPCRRLQSPPASGSDTAPEPPIRSCSAPAGRIPKRKKGKKREVEEESRAENKWIRTAVCCASRAELLLLLPGHISETEECPASAMFLSAEDSYLTRTLNSTDLLWLESAQSCNCDKQLRGHLLMAEESEVPVDPWVLEREQQSKEAYN</sequence>
<evidence type="ECO:0000256" key="1">
    <source>
        <dbReference type="SAM" id="MobiDB-lite"/>
    </source>
</evidence>
<organism evidence="2 3">
    <name type="scientific">Gambusia affinis</name>
    <name type="common">Western mosquitofish</name>
    <name type="synonym">Heterandria affinis</name>
    <dbReference type="NCBI Taxonomy" id="33528"/>
    <lineage>
        <taxon>Eukaryota</taxon>
        <taxon>Metazoa</taxon>
        <taxon>Chordata</taxon>
        <taxon>Craniata</taxon>
        <taxon>Vertebrata</taxon>
        <taxon>Euteleostomi</taxon>
        <taxon>Actinopterygii</taxon>
        <taxon>Neopterygii</taxon>
        <taxon>Teleostei</taxon>
        <taxon>Neoteleostei</taxon>
        <taxon>Acanthomorphata</taxon>
        <taxon>Ovalentaria</taxon>
        <taxon>Atherinomorphae</taxon>
        <taxon>Cyprinodontiformes</taxon>
        <taxon>Poeciliidae</taxon>
        <taxon>Poeciliinae</taxon>
        <taxon>Gambusia</taxon>
    </lineage>
</organism>
<dbReference type="AlphaFoldDB" id="A0A315VD43"/>
<accession>A0A315VD43</accession>
<feature type="compositionally biased region" description="Basic and acidic residues" evidence="1">
    <location>
        <begin position="21"/>
        <end position="40"/>
    </location>
</feature>
<reference evidence="2 3" key="1">
    <citation type="journal article" date="2018" name="G3 (Bethesda)">
        <title>A High-Quality Reference Genome for the Invasive Mosquitofish Gambusia affinis Using a Chicago Library.</title>
        <authorList>
            <person name="Hoffberg S.L."/>
            <person name="Troendle N.J."/>
            <person name="Glenn T.C."/>
            <person name="Mahmud O."/>
            <person name="Louha S."/>
            <person name="Chalopin D."/>
            <person name="Bennetzen J.L."/>
            <person name="Mauricio R."/>
        </authorList>
    </citation>
    <scope>NUCLEOTIDE SEQUENCE [LARGE SCALE GENOMIC DNA]</scope>
    <source>
        <strain evidence="2">NE01/NJP1002.9</strain>
        <tissue evidence="2">Muscle</tissue>
    </source>
</reference>
<dbReference type="Proteomes" id="UP000250572">
    <property type="component" value="Unassembled WGS sequence"/>
</dbReference>
<gene>
    <name evidence="2" type="ORF">CCH79_00016075</name>
</gene>
<evidence type="ECO:0000313" key="2">
    <source>
        <dbReference type="EMBL" id="PWA20034.1"/>
    </source>
</evidence>
<feature type="region of interest" description="Disordered" evidence="1">
    <location>
        <begin position="13"/>
        <end position="57"/>
    </location>
</feature>
<dbReference type="EMBL" id="NHOQ01002007">
    <property type="protein sequence ID" value="PWA20034.1"/>
    <property type="molecule type" value="Genomic_DNA"/>
</dbReference>
<proteinExistence type="predicted"/>
<feature type="compositionally biased region" description="Low complexity" evidence="1">
    <location>
        <begin position="142"/>
        <end position="152"/>
    </location>
</feature>
<keyword evidence="3" id="KW-1185">Reference proteome</keyword>
<feature type="region of interest" description="Disordered" evidence="1">
    <location>
        <begin position="131"/>
        <end position="193"/>
    </location>
</feature>
<name>A0A315VD43_GAMAF</name>
<comment type="caution">
    <text evidence="2">The sequence shown here is derived from an EMBL/GenBank/DDBJ whole genome shotgun (WGS) entry which is preliminary data.</text>
</comment>
<protein>
    <submittedName>
        <fullName evidence="2">Uncharacterized protein</fullName>
    </submittedName>
</protein>
<evidence type="ECO:0000313" key="3">
    <source>
        <dbReference type="Proteomes" id="UP000250572"/>
    </source>
</evidence>